<evidence type="ECO:0000313" key="1">
    <source>
        <dbReference type="EMBL" id="KAJ7639272.1"/>
    </source>
</evidence>
<gene>
    <name evidence="1" type="ORF">FB45DRAFT_905165</name>
</gene>
<sequence length="78" mass="8492">MSPARPSTIFLVLVPCSRLWGPETARFPARSTIFHGALRNWSGLVHLRLCRGHNAHSSPTPDYADACPHANDALVCGL</sequence>
<comment type="caution">
    <text evidence="1">The sequence shown here is derived from an EMBL/GenBank/DDBJ whole genome shotgun (WGS) entry which is preliminary data.</text>
</comment>
<dbReference type="AlphaFoldDB" id="A0AAD7FVG3"/>
<dbReference type="Proteomes" id="UP001221142">
    <property type="component" value="Unassembled WGS sequence"/>
</dbReference>
<protein>
    <submittedName>
        <fullName evidence="1">Uncharacterized protein</fullName>
    </submittedName>
</protein>
<name>A0AAD7FVG3_9AGAR</name>
<evidence type="ECO:0000313" key="2">
    <source>
        <dbReference type="Proteomes" id="UP001221142"/>
    </source>
</evidence>
<dbReference type="EMBL" id="JARKIF010000005">
    <property type="protein sequence ID" value="KAJ7639272.1"/>
    <property type="molecule type" value="Genomic_DNA"/>
</dbReference>
<proteinExistence type="predicted"/>
<accession>A0AAD7FVG3</accession>
<reference evidence="1" key="1">
    <citation type="submission" date="2023-03" db="EMBL/GenBank/DDBJ databases">
        <title>Massive genome expansion in bonnet fungi (Mycena s.s.) driven by repeated elements and novel gene families across ecological guilds.</title>
        <authorList>
            <consortium name="Lawrence Berkeley National Laboratory"/>
            <person name="Harder C.B."/>
            <person name="Miyauchi S."/>
            <person name="Viragh M."/>
            <person name="Kuo A."/>
            <person name="Thoen E."/>
            <person name="Andreopoulos B."/>
            <person name="Lu D."/>
            <person name="Skrede I."/>
            <person name="Drula E."/>
            <person name="Henrissat B."/>
            <person name="Morin E."/>
            <person name="Kohler A."/>
            <person name="Barry K."/>
            <person name="LaButti K."/>
            <person name="Morin E."/>
            <person name="Salamov A."/>
            <person name="Lipzen A."/>
            <person name="Mereny Z."/>
            <person name="Hegedus B."/>
            <person name="Baldrian P."/>
            <person name="Stursova M."/>
            <person name="Weitz H."/>
            <person name="Taylor A."/>
            <person name="Grigoriev I.V."/>
            <person name="Nagy L.G."/>
            <person name="Martin F."/>
            <person name="Kauserud H."/>
        </authorList>
    </citation>
    <scope>NUCLEOTIDE SEQUENCE</scope>
    <source>
        <strain evidence="1">9284</strain>
    </source>
</reference>
<organism evidence="1 2">
    <name type="scientific">Roridomyces roridus</name>
    <dbReference type="NCBI Taxonomy" id="1738132"/>
    <lineage>
        <taxon>Eukaryota</taxon>
        <taxon>Fungi</taxon>
        <taxon>Dikarya</taxon>
        <taxon>Basidiomycota</taxon>
        <taxon>Agaricomycotina</taxon>
        <taxon>Agaricomycetes</taxon>
        <taxon>Agaricomycetidae</taxon>
        <taxon>Agaricales</taxon>
        <taxon>Marasmiineae</taxon>
        <taxon>Mycenaceae</taxon>
        <taxon>Roridomyces</taxon>
    </lineage>
</organism>
<keyword evidence="2" id="KW-1185">Reference proteome</keyword>